<feature type="region of interest" description="Disordered" evidence="1">
    <location>
        <begin position="1"/>
        <end position="34"/>
    </location>
</feature>
<evidence type="ECO:0000313" key="2">
    <source>
        <dbReference type="EMBL" id="KAF2267469.1"/>
    </source>
</evidence>
<dbReference type="Proteomes" id="UP000800093">
    <property type="component" value="Unassembled WGS sequence"/>
</dbReference>
<reference evidence="3" key="1">
    <citation type="journal article" date="2020" name="Stud. Mycol.">
        <title>101 Dothideomycetes genomes: A test case for predicting lifestyles and emergence of pathogens.</title>
        <authorList>
            <person name="Haridas S."/>
            <person name="Albert R."/>
            <person name="Binder M."/>
            <person name="Bloem J."/>
            <person name="LaButti K."/>
            <person name="Salamov A."/>
            <person name="Andreopoulos B."/>
            <person name="Baker S."/>
            <person name="Barry K."/>
            <person name="Bills G."/>
            <person name="Bluhm B."/>
            <person name="Cannon C."/>
            <person name="Castanera R."/>
            <person name="Culley D."/>
            <person name="Daum C."/>
            <person name="Ezra D."/>
            <person name="Gonzalez J."/>
            <person name="Henrissat B."/>
            <person name="Kuo A."/>
            <person name="Liang C."/>
            <person name="Lipzen A."/>
            <person name="Lutzoni F."/>
            <person name="Magnuson J."/>
            <person name="Mondo S."/>
            <person name="Nolan M."/>
            <person name="Ohm R."/>
            <person name="Pangilinan J."/>
            <person name="Park H.-J."/>
            <person name="Ramirez L."/>
            <person name="Alfaro M."/>
            <person name="Sun H."/>
            <person name="Tritt A."/>
            <person name="Yoshinaga Y."/>
            <person name="Zwiers L.-H."/>
            <person name="Turgeon B."/>
            <person name="Goodwin S."/>
            <person name="Spatafora J."/>
            <person name="Crous P."/>
            <person name="Grigoriev I."/>
        </authorList>
    </citation>
    <scope>NUCLEOTIDE SEQUENCE [LARGE SCALE GENOMIC DNA]</scope>
    <source>
        <strain evidence="3">CBS 304.66</strain>
    </source>
</reference>
<dbReference type="AlphaFoldDB" id="A0A9P4KIY2"/>
<name>A0A9P4KIY2_9PLEO</name>
<organism evidence="2 3">
    <name type="scientific">Lojkania enalia</name>
    <dbReference type="NCBI Taxonomy" id="147567"/>
    <lineage>
        <taxon>Eukaryota</taxon>
        <taxon>Fungi</taxon>
        <taxon>Dikarya</taxon>
        <taxon>Ascomycota</taxon>
        <taxon>Pezizomycotina</taxon>
        <taxon>Dothideomycetes</taxon>
        <taxon>Pleosporomycetidae</taxon>
        <taxon>Pleosporales</taxon>
        <taxon>Pleosporales incertae sedis</taxon>
        <taxon>Lojkania</taxon>
    </lineage>
</organism>
<evidence type="ECO:0000313" key="3">
    <source>
        <dbReference type="Proteomes" id="UP000800093"/>
    </source>
</evidence>
<keyword evidence="3" id="KW-1185">Reference proteome</keyword>
<accession>A0A9P4KIY2</accession>
<proteinExistence type="predicted"/>
<evidence type="ECO:0000256" key="1">
    <source>
        <dbReference type="SAM" id="MobiDB-lite"/>
    </source>
</evidence>
<protein>
    <submittedName>
        <fullName evidence="2">Uncharacterized protein</fullName>
    </submittedName>
</protein>
<comment type="caution">
    <text evidence="2">The sequence shown here is derived from an EMBL/GenBank/DDBJ whole genome shotgun (WGS) entry which is preliminary data.</text>
</comment>
<dbReference type="EMBL" id="ML986591">
    <property type="protein sequence ID" value="KAF2267469.1"/>
    <property type="molecule type" value="Genomic_DNA"/>
</dbReference>
<gene>
    <name evidence="2" type="ORF">CC78DRAFT_577181</name>
</gene>
<sequence length="158" mass="16597">MRKTEGRSKSGLGKTAFKLRGPTQAPQGDAAGRKLDVSESTMQACWVQEDADRNFAILCSRPRECLKPSGVTSPCRAPTGCGAQASAHAVRARDRPLLLADGTGTRIEDTIGCNGCARGYAGTHGGCIRREQAGFVTCEAVHLPSRLGSIDPANSPTL</sequence>